<keyword evidence="2" id="KW-1185">Reference proteome</keyword>
<dbReference type="EnsemblMetazoa" id="PPA07361.1">
    <property type="protein sequence ID" value="PPA07361.1"/>
    <property type="gene ID" value="WBGene00096915"/>
</dbReference>
<name>A0A2A6B5H0_PRIPA</name>
<evidence type="ECO:0000313" key="1">
    <source>
        <dbReference type="EnsemblMetazoa" id="PPA07361.1"/>
    </source>
</evidence>
<accession>A0A8R1U7A5</accession>
<dbReference type="Proteomes" id="UP000005239">
    <property type="component" value="Unassembled WGS sequence"/>
</dbReference>
<proteinExistence type="predicted"/>
<organism evidence="1 2">
    <name type="scientific">Pristionchus pacificus</name>
    <name type="common">Parasitic nematode worm</name>
    <dbReference type="NCBI Taxonomy" id="54126"/>
    <lineage>
        <taxon>Eukaryota</taxon>
        <taxon>Metazoa</taxon>
        <taxon>Ecdysozoa</taxon>
        <taxon>Nematoda</taxon>
        <taxon>Chromadorea</taxon>
        <taxon>Rhabditida</taxon>
        <taxon>Rhabditina</taxon>
        <taxon>Diplogasteromorpha</taxon>
        <taxon>Diplogasteroidea</taxon>
        <taxon>Neodiplogasteridae</taxon>
        <taxon>Pristionchus</taxon>
    </lineage>
</organism>
<protein>
    <submittedName>
        <fullName evidence="1">Uncharacterized protein</fullName>
    </submittedName>
</protein>
<evidence type="ECO:0000313" key="2">
    <source>
        <dbReference type="Proteomes" id="UP000005239"/>
    </source>
</evidence>
<dbReference type="AlphaFoldDB" id="A0A2A6B5H0"/>
<reference evidence="2" key="1">
    <citation type="journal article" date="2008" name="Nat. Genet.">
        <title>The Pristionchus pacificus genome provides a unique perspective on nematode lifestyle and parasitism.</title>
        <authorList>
            <person name="Dieterich C."/>
            <person name="Clifton S.W."/>
            <person name="Schuster L.N."/>
            <person name="Chinwalla A."/>
            <person name="Delehaunty K."/>
            <person name="Dinkelacker I."/>
            <person name="Fulton L."/>
            <person name="Fulton R."/>
            <person name="Godfrey J."/>
            <person name="Minx P."/>
            <person name="Mitreva M."/>
            <person name="Roeseler W."/>
            <person name="Tian H."/>
            <person name="Witte H."/>
            <person name="Yang S.P."/>
            <person name="Wilson R.K."/>
            <person name="Sommer R.J."/>
        </authorList>
    </citation>
    <scope>NUCLEOTIDE SEQUENCE [LARGE SCALE GENOMIC DNA]</scope>
    <source>
        <strain evidence="2">PS312</strain>
    </source>
</reference>
<reference evidence="1" key="2">
    <citation type="submission" date="2022-06" db="UniProtKB">
        <authorList>
            <consortium name="EnsemblMetazoa"/>
        </authorList>
    </citation>
    <scope>IDENTIFICATION</scope>
    <source>
        <strain evidence="1">PS312</strain>
    </source>
</reference>
<accession>A0A2A6B5H0</accession>
<gene>
    <name evidence="1" type="primary">WBGene00096915</name>
</gene>
<sequence length="336" mass="36411">MADTQRRDDDTHESAARIYYRAQVALDSAHEAYERMKKAVEEDWRMGVHDDEAAKQRRDSLEHAHDALERMQRTQKAGGDWHPAVDDEAMKGCSKVERMETAESFMREQEISDAFEGTKEADETYFAEIEKARQEMNHSLNDADEIYHEELEKLRKKTNNAAHGALERAAESVRAAKDASEKVNALNRAKADIQAAAEKVFNEAAAAAVVEVECIRERRKSVIEKAEESVMHTAEAIAEGAKNLAHGLVDSEPGKAALHAVHSAGEASKNLAHGIADSEPGKAALHAVQSAGEAFGGAAHAKAAIHAVQTAGEASKNLAQSAGEAFANATKGTPIN</sequence>